<dbReference type="SUPFAM" id="SSF140500">
    <property type="entry name" value="BAS1536-like"/>
    <property type="match status" value="1"/>
</dbReference>
<protein>
    <submittedName>
        <fullName evidence="1">Spo0E family sporulation regulatory protein-aspartic acid phosphatase</fullName>
    </submittedName>
</protein>
<keyword evidence="2" id="KW-1185">Reference proteome</keyword>
<dbReference type="Gene3D" id="4.10.280.10">
    <property type="entry name" value="Helix-loop-helix DNA-binding domain"/>
    <property type="match status" value="1"/>
</dbReference>
<proteinExistence type="predicted"/>
<evidence type="ECO:0000313" key="2">
    <source>
        <dbReference type="Proteomes" id="UP001596410"/>
    </source>
</evidence>
<dbReference type="Pfam" id="PF09388">
    <property type="entry name" value="SpoOE-like"/>
    <property type="match status" value="1"/>
</dbReference>
<dbReference type="EMBL" id="JBHSZV010000004">
    <property type="protein sequence ID" value="MFC7060361.1"/>
    <property type="molecule type" value="Genomic_DNA"/>
</dbReference>
<evidence type="ECO:0000313" key="1">
    <source>
        <dbReference type="EMBL" id="MFC7060361.1"/>
    </source>
</evidence>
<comment type="caution">
    <text evidence="1">The sequence shown here is derived from an EMBL/GenBank/DDBJ whole genome shotgun (WGS) entry which is preliminary data.</text>
</comment>
<dbReference type="Proteomes" id="UP001596410">
    <property type="component" value="Unassembled WGS sequence"/>
</dbReference>
<dbReference type="InterPro" id="IPR037208">
    <property type="entry name" value="Spo0E-like_sf"/>
</dbReference>
<accession>A0ABW2EHB9</accession>
<name>A0ABW2EHB9_9BACI</name>
<dbReference type="RefSeq" id="WP_204706239.1">
    <property type="nucleotide sequence ID" value="NZ_JBHSZV010000004.1"/>
</dbReference>
<dbReference type="InterPro" id="IPR018540">
    <property type="entry name" value="Spo0E-like"/>
</dbReference>
<reference evidence="2" key="1">
    <citation type="journal article" date="2019" name="Int. J. Syst. Evol. Microbiol.">
        <title>The Global Catalogue of Microorganisms (GCM) 10K type strain sequencing project: providing services to taxonomists for standard genome sequencing and annotation.</title>
        <authorList>
            <consortium name="The Broad Institute Genomics Platform"/>
            <consortium name="The Broad Institute Genome Sequencing Center for Infectious Disease"/>
            <person name="Wu L."/>
            <person name="Ma J."/>
        </authorList>
    </citation>
    <scope>NUCLEOTIDE SEQUENCE [LARGE SCALE GENOMIC DNA]</scope>
    <source>
        <strain evidence="2">CGMCC 4.1621</strain>
    </source>
</reference>
<dbReference type="InterPro" id="IPR036638">
    <property type="entry name" value="HLH_DNA-bd_sf"/>
</dbReference>
<dbReference type="PANTHER" id="PTHR41263:SF1">
    <property type="entry name" value="ASPARTYL-PHOSPHATE PHOSPHATASE YISI"/>
    <property type="match status" value="1"/>
</dbReference>
<dbReference type="PANTHER" id="PTHR41263">
    <property type="entry name" value="ASPARTYL-PHOSPHATE PHOSPHATASE YISI"/>
    <property type="match status" value="1"/>
</dbReference>
<sequence>MSKIIEPSQYNLSTAIIVKKQEMIKLGNKYGLTDIRTVKCSQQLDKLLNRYESKKELCIS</sequence>
<gene>
    <name evidence="1" type="ORF">ACFQIC_00560</name>
</gene>
<dbReference type="InterPro" id="IPR053028">
    <property type="entry name" value="Spo0E-like_phosphatase"/>
</dbReference>
<organism evidence="1 2">
    <name type="scientific">Halobacillus seohaensis</name>
    <dbReference type="NCBI Taxonomy" id="447421"/>
    <lineage>
        <taxon>Bacteria</taxon>
        <taxon>Bacillati</taxon>
        <taxon>Bacillota</taxon>
        <taxon>Bacilli</taxon>
        <taxon>Bacillales</taxon>
        <taxon>Bacillaceae</taxon>
        <taxon>Halobacillus</taxon>
    </lineage>
</organism>